<keyword evidence="2" id="KW-1185">Reference proteome</keyword>
<name>A0A1P8WJ59_9PLAN</name>
<dbReference type="EMBL" id="CP017641">
    <property type="protein sequence ID" value="APZ94099.1"/>
    <property type="molecule type" value="Genomic_DNA"/>
</dbReference>
<gene>
    <name evidence="1" type="ORF">Fuma_03720</name>
</gene>
<dbReference type="KEGG" id="fmr:Fuma_03720"/>
<protein>
    <submittedName>
        <fullName evidence="1">Leucine Rich repeats (2 copies)</fullName>
    </submittedName>
</protein>
<evidence type="ECO:0000313" key="1">
    <source>
        <dbReference type="EMBL" id="APZ94099.1"/>
    </source>
</evidence>
<dbReference type="RefSeq" id="WP_077025457.1">
    <property type="nucleotide sequence ID" value="NZ_CP017641.1"/>
</dbReference>
<evidence type="ECO:0000313" key="2">
    <source>
        <dbReference type="Proteomes" id="UP000187735"/>
    </source>
</evidence>
<sequence length="200" mass="22675">MSRQLPPPTNFLFAIAISVVVMGVAERLHDRKVAITAVKEAGGTMGFRYWKPDWLRKLVNDNDCFWDPVRITLPPSATDKTDDEILQSLGDTLRTFRNLTALDIRNTQITDKSAKVLGRLKWLSTLRLANTNVGDQTVREIVKLKDLRWLKLDGTQITDACIDDLAKLKQLTNLTVVDTQLSEEAILKLSRKLPQCKIEF</sequence>
<organism evidence="1 2">
    <name type="scientific">Fuerstiella marisgermanici</name>
    <dbReference type="NCBI Taxonomy" id="1891926"/>
    <lineage>
        <taxon>Bacteria</taxon>
        <taxon>Pseudomonadati</taxon>
        <taxon>Planctomycetota</taxon>
        <taxon>Planctomycetia</taxon>
        <taxon>Planctomycetales</taxon>
        <taxon>Planctomycetaceae</taxon>
        <taxon>Fuerstiella</taxon>
    </lineage>
</organism>
<dbReference type="AlphaFoldDB" id="A0A1P8WJ59"/>
<accession>A0A1P8WJ59</accession>
<dbReference type="STRING" id="1891926.Fuma_03720"/>
<proteinExistence type="predicted"/>
<dbReference type="OrthoDB" id="258516at2"/>
<reference evidence="1 2" key="1">
    <citation type="journal article" date="2016" name="Front. Microbiol.">
        <title>Fuerstia marisgermanicae gen. nov., sp. nov., an Unusual Member of the Phylum Planctomycetes from the German Wadden Sea.</title>
        <authorList>
            <person name="Kohn T."/>
            <person name="Heuer A."/>
            <person name="Jogler M."/>
            <person name="Vollmers J."/>
            <person name="Boedeker C."/>
            <person name="Bunk B."/>
            <person name="Rast P."/>
            <person name="Borchert D."/>
            <person name="Glockner I."/>
            <person name="Freese H.M."/>
            <person name="Klenk H.P."/>
            <person name="Overmann J."/>
            <person name="Kaster A.K."/>
            <person name="Rohde M."/>
            <person name="Wiegand S."/>
            <person name="Jogler C."/>
        </authorList>
    </citation>
    <scope>NUCLEOTIDE SEQUENCE [LARGE SCALE GENOMIC DNA]</scope>
    <source>
        <strain evidence="1 2">NH11</strain>
    </source>
</reference>
<dbReference type="Proteomes" id="UP000187735">
    <property type="component" value="Chromosome"/>
</dbReference>
<dbReference type="SUPFAM" id="SSF52047">
    <property type="entry name" value="RNI-like"/>
    <property type="match status" value="1"/>
</dbReference>
<dbReference type="InterPro" id="IPR032675">
    <property type="entry name" value="LRR_dom_sf"/>
</dbReference>
<dbReference type="Gene3D" id="3.80.10.10">
    <property type="entry name" value="Ribonuclease Inhibitor"/>
    <property type="match status" value="1"/>
</dbReference>